<dbReference type="InParanoid" id="A7RH61"/>
<evidence type="ECO:0000256" key="7">
    <source>
        <dbReference type="ARBA" id="ARBA00023187"/>
    </source>
</evidence>
<dbReference type="InterPro" id="IPR013957">
    <property type="entry name" value="SNRNP27"/>
</dbReference>
<comment type="subcellular location">
    <subcellularLocation>
        <location evidence="2">Nucleus</location>
    </subcellularLocation>
</comment>
<proteinExistence type="inferred from homology"/>
<keyword evidence="7" id="KW-0508">mRNA splicing</keyword>
<dbReference type="PANTHER" id="PTHR31077:SF1">
    <property type="entry name" value="U4_U6.U5 SMALL NUCLEAR RIBONUCLEOPROTEIN 27 KDA PROTEIN"/>
    <property type="match status" value="1"/>
</dbReference>
<name>A7RH61_NEMVE</name>
<feature type="domain" description="U4/U6.U5 small nuclear ribonucleoprotein 27kDa protein" evidence="10">
    <location>
        <begin position="87"/>
        <end position="141"/>
    </location>
</feature>
<dbReference type="HOGENOM" id="CLU_1808499_0_0_1"/>
<dbReference type="Proteomes" id="UP000001593">
    <property type="component" value="Unassembled WGS sequence"/>
</dbReference>
<comment type="subunit">
    <text evidence="4">Part of a tri-snRNP complex.</text>
</comment>
<dbReference type="EMBL" id="DS469510">
    <property type="protein sequence ID" value="EDO49298.1"/>
    <property type="molecule type" value="Genomic_DNA"/>
</dbReference>
<keyword evidence="12" id="KW-1185">Reference proteome</keyword>
<dbReference type="GO" id="GO:0006397">
    <property type="term" value="P:mRNA processing"/>
    <property type="evidence" value="ECO:0007669"/>
    <property type="project" value="UniProtKB-KW"/>
</dbReference>
<organism evidence="11 12">
    <name type="scientific">Nematostella vectensis</name>
    <name type="common">Starlet sea anemone</name>
    <dbReference type="NCBI Taxonomy" id="45351"/>
    <lineage>
        <taxon>Eukaryota</taxon>
        <taxon>Metazoa</taxon>
        <taxon>Cnidaria</taxon>
        <taxon>Anthozoa</taxon>
        <taxon>Hexacorallia</taxon>
        <taxon>Actiniaria</taxon>
        <taxon>Edwardsiidae</taxon>
        <taxon>Nematostella</taxon>
    </lineage>
</organism>
<dbReference type="Pfam" id="PF08648">
    <property type="entry name" value="SNRNP27"/>
    <property type="match status" value="1"/>
</dbReference>
<comment type="function">
    <text evidence="1">May play a role in mRNA splicing.</text>
</comment>
<comment type="similarity">
    <text evidence="3">Belongs to the SNUT3 family.</text>
</comment>
<accession>A7RH61</accession>
<evidence type="ECO:0000256" key="4">
    <source>
        <dbReference type="ARBA" id="ARBA00011825"/>
    </source>
</evidence>
<evidence type="ECO:0000256" key="9">
    <source>
        <dbReference type="ARBA" id="ARBA00031864"/>
    </source>
</evidence>
<keyword evidence="8" id="KW-0539">Nucleus</keyword>
<dbReference type="STRING" id="45351.A7RH61"/>
<dbReference type="GO" id="GO:0005634">
    <property type="term" value="C:nucleus"/>
    <property type="evidence" value="ECO:0007669"/>
    <property type="project" value="UniProtKB-SubCell"/>
</dbReference>
<evidence type="ECO:0000256" key="8">
    <source>
        <dbReference type="ARBA" id="ARBA00023242"/>
    </source>
</evidence>
<evidence type="ECO:0000313" key="12">
    <source>
        <dbReference type="Proteomes" id="UP000001593"/>
    </source>
</evidence>
<reference evidence="11 12" key="1">
    <citation type="journal article" date="2007" name="Science">
        <title>Sea anemone genome reveals ancestral eumetazoan gene repertoire and genomic organization.</title>
        <authorList>
            <person name="Putnam N.H."/>
            <person name="Srivastava M."/>
            <person name="Hellsten U."/>
            <person name="Dirks B."/>
            <person name="Chapman J."/>
            <person name="Salamov A."/>
            <person name="Terry A."/>
            <person name="Shapiro H."/>
            <person name="Lindquist E."/>
            <person name="Kapitonov V.V."/>
            <person name="Jurka J."/>
            <person name="Genikhovich G."/>
            <person name="Grigoriev I.V."/>
            <person name="Lucas S.M."/>
            <person name="Steele R.E."/>
            <person name="Finnerty J.R."/>
            <person name="Technau U."/>
            <person name="Martindale M.Q."/>
            <person name="Rokhsar D.S."/>
        </authorList>
    </citation>
    <scope>NUCLEOTIDE SEQUENCE [LARGE SCALE GENOMIC DNA]</scope>
    <source>
        <strain evidence="12">CH2 X CH6</strain>
    </source>
</reference>
<evidence type="ECO:0000256" key="6">
    <source>
        <dbReference type="ARBA" id="ARBA00022664"/>
    </source>
</evidence>
<keyword evidence="6" id="KW-0507">mRNA processing</keyword>
<evidence type="ECO:0000313" key="11">
    <source>
        <dbReference type="EMBL" id="EDO49298.1"/>
    </source>
</evidence>
<gene>
    <name evidence="11" type="ORF">NEMVEDRAFT_v1g197081</name>
</gene>
<dbReference type="AlphaFoldDB" id="A7RH61"/>
<evidence type="ECO:0000256" key="1">
    <source>
        <dbReference type="ARBA" id="ARBA00003632"/>
    </source>
</evidence>
<protein>
    <recommendedName>
        <fullName evidence="5">U4/U6.U5 small nuclear ribonucleoprotein 27 kDa protein</fullName>
    </recommendedName>
    <alternativeName>
        <fullName evidence="9">U4/U6.U5 tri-snRNP-associated protein 3</fullName>
    </alternativeName>
</protein>
<dbReference type="PANTHER" id="PTHR31077">
    <property type="entry name" value="U4/U6.U5 SMALL NUCLEAR RIBONUCLEOPROTEIN 27 KDA PROTEIN"/>
    <property type="match status" value="1"/>
</dbReference>
<sequence>MLLQNAAEVALDQETEIGDEIAGAPGLALPGSIGGHPHLGDTEDHNHLAEEDQGLTLQGVGAQDRDHQGIQGEAGQVDMDLDDTEQEEDAMMKMMGFSNFDSTKGKHVEGSCNLSGISVKKARKYRQYMNRKGGFNRPLDYVA</sequence>
<evidence type="ECO:0000256" key="2">
    <source>
        <dbReference type="ARBA" id="ARBA00004123"/>
    </source>
</evidence>
<evidence type="ECO:0000256" key="5">
    <source>
        <dbReference type="ARBA" id="ARBA00014357"/>
    </source>
</evidence>
<dbReference type="GO" id="GO:0008380">
    <property type="term" value="P:RNA splicing"/>
    <property type="evidence" value="ECO:0007669"/>
    <property type="project" value="UniProtKB-KW"/>
</dbReference>
<dbReference type="eggNOG" id="KOG3263">
    <property type="taxonomic scope" value="Eukaryota"/>
</dbReference>
<dbReference type="PhylomeDB" id="A7RH61"/>
<evidence type="ECO:0000256" key="3">
    <source>
        <dbReference type="ARBA" id="ARBA00008218"/>
    </source>
</evidence>
<evidence type="ECO:0000259" key="10">
    <source>
        <dbReference type="Pfam" id="PF08648"/>
    </source>
</evidence>